<feature type="domain" description="DUF4140" evidence="3">
    <location>
        <begin position="26"/>
        <end position="110"/>
    </location>
</feature>
<dbReference type="EMBL" id="CP036290">
    <property type="protein sequence ID" value="QDU83634.1"/>
    <property type="molecule type" value="Genomic_DNA"/>
</dbReference>
<dbReference type="InterPro" id="IPR011935">
    <property type="entry name" value="CHP02231"/>
</dbReference>
<dbReference type="RefSeq" id="WP_145183684.1">
    <property type="nucleotide sequence ID" value="NZ_CP036290.1"/>
</dbReference>
<dbReference type="Proteomes" id="UP000319342">
    <property type="component" value="Chromosome"/>
</dbReference>
<dbReference type="OrthoDB" id="9777444at2"/>
<dbReference type="InterPro" id="IPR025554">
    <property type="entry name" value="DUF4140"/>
</dbReference>
<dbReference type="AlphaFoldDB" id="A0A518CWP2"/>
<evidence type="ECO:0000313" key="5">
    <source>
        <dbReference type="Proteomes" id="UP000319342"/>
    </source>
</evidence>
<evidence type="ECO:0000313" key="4">
    <source>
        <dbReference type="EMBL" id="QDU83634.1"/>
    </source>
</evidence>
<feature type="domain" description="DUF4139" evidence="2">
    <location>
        <begin position="209"/>
        <end position="543"/>
    </location>
</feature>
<dbReference type="PANTHER" id="PTHR31005:SF8">
    <property type="entry name" value="DUF4139 DOMAIN-CONTAINING PROTEIN"/>
    <property type="match status" value="1"/>
</dbReference>
<name>A0A518CWP2_9BACT</name>
<organism evidence="4 5">
    <name type="scientific">Rohdeia mirabilis</name>
    <dbReference type="NCBI Taxonomy" id="2528008"/>
    <lineage>
        <taxon>Bacteria</taxon>
        <taxon>Pseudomonadati</taxon>
        <taxon>Planctomycetota</taxon>
        <taxon>Planctomycetia</taxon>
        <taxon>Planctomycetia incertae sedis</taxon>
        <taxon>Rohdeia</taxon>
    </lineage>
</organism>
<evidence type="ECO:0000259" key="3">
    <source>
        <dbReference type="Pfam" id="PF13600"/>
    </source>
</evidence>
<evidence type="ECO:0000256" key="1">
    <source>
        <dbReference type="SAM" id="Coils"/>
    </source>
</evidence>
<sequence length="550" mass="59925">MLLTSALLASLALQDPTAIDSRVASVDVYPNTALVTRAGQVPAGDGRVLLRGLPESLDPSTIRLRAPGSEIVALEVLERFVRSVPADAIAEASARIEAIDAELRRRGDEVGLLEMLSKHFLTLLDEQARGDAALELSAAARMESVAMVREQVSSLAAETRDQRAAIAELQAERERLQADVGRWRNGTSTRVYDVQCDLLDTDGDADPFELEYQVSGARWEPFYDVRADSDLAGVDLVFRARIFQRTGEDWDGATIALSTAVPRRRLTAPEPRIAWVDLIDPTSNKWGSSGAIMMDSAVEMSAEAPPEGSPSDRAGFTMSNEARKAASGRWADIQADGVNLRYVLPVAQSVPSRPEPSSVLIGRERLDVEMERVCLPGIDTTVWLRGRATNTTPWVLLEGDASIYLGSTFLGRTPLARAQVGATFDVPLGEDPTIAVERIETENEVDSAGVFSSTERRFTTHRIKITDSSVAGGAPKRLIVHESLPRPRTDRIDVKIDRVSPALATGERWKELREERGVLTWTLDLAPGGERVVELRVSLGYPEGRTVVGG</sequence>
<dbReference type="NCBIfam" id="TIGR02231">
    <property type="entry name" value="mucoidy inhibitor MuiA family protein"/>
    <property type="match status" value="1"/>
</dbReference>
<proteinExistence type="predicted"/>
<reference evidence="4 5" key="1">
    <citation type="submission" date="2019-02" db="EMBL/GenBank/DDBJ databases">
        <title>Deep-cultivation of Planctomycetes and their phenomic and genomic characterization uncovers novel biology.</title>
        <authorList>
            <person name="Wiegand S."/>
            <person name="Jogler M."/>
            <person name="Boedeker C."/>
            <person name="Pinto D."/>
            <person name="Vollmers J."/>
            <person name="Rivas-Marin E."/>
            <person name="Kohn T."/>
            <person name="Peeters S.H."/>
            <person name="Heuer A."/>
            <person name="Rast P."/>
            <person name="Oberbeckmann S."/>
            <person name="Bunk B."/>
            <person name="Jeske O."/>
            <person name="Meyerdierks A."/>
            <person name="Storesund J.E."/>
            <person name="Kallscheuer N."/>
            <person name="Luecker S."/>
            <person name="Lage O.M."/>
            <person name="Pohl T."/>
            <person name="Merkel B.J."/>
            <person name="Hornburger P."/>
            <person name="Mueller R.-W."/>
            <person name="Bruemmer F."/>
            <person name="Labrenz M."/>
            <person name="Spormann A.M."/>
            <person name="Op den Camp H."/>
            <person name="Overmann J."/>
            <person name="Amann R."/>
            <person name="Jetten M.S.M."/>
            <person name="Mascher T."/>
            <person name="Medema M.H."/>
            <person name="Devos D.P."/>
            <person name="Kaster A.-K."/>
            <person name="Ovreas L."/>
            <person name="Rohde M."/>
            <person name="Galperin M.Y."/>
            <person name="Jogler C."/>
        </authorList>
    </citation>
    <scope>NUCLEOTIDE SEQUENCE [LARGE SCALE GENOMIC DNA]</scope>
    <source>
        <strain evidence="4 5">Pla163</strain>
    </source>
</reference>
<dbReference type="Pfam" id="PF13600">
    <property type="entry name" value="DUF4140"/>
    <property type="match status" value="1"/>
</dbReference>
<evidence type="ECO:0000259" key="2">
    <source>
        <dbReference type="Pfam" id="PF13598"/>
    </source>
</evidence>
<accession>A0A518CWP2</accession>
<evidence type="ECO:0008006" key="6">
    <source>
        <dbReference type="Google" id="ProtNLM"/>
    </source>
</evidence>
<dbReference type="InterPro" id="IPR037291">
    <property type="entry name" value="DUF4139"/>
</dbReference>
<protein>
    <recommendedName>
        <fullName evidence="6">Mucoidy inhibitor MuiA family protein</fullName>
    </recommendedName>
</protein>
<keyword evidence="5" id="KW-1185">Reference proteome</keyword>
<feature type="coiled-coil region" evidence="1">
    <location>
        <begin position="152"/>
        <end position="186"/>
    </location>
</feature>
<keyword evidence="1" id="KW-0175">Coiled coil</keyword>
<dbReference type="Pfam" id="PF13598">
    <property type="entry name" value="DUF4139"/>
    <property type="match status" value="1"/>
</dbReference>
<gene>
    <name evidence="4" type="ORF">Pla163_07330</name>
</gene>
<dbReference type="PANTHER" id="PTHR31005">
    <property type="entry name" value="DUF4139 DOMAIN-CONTAINING PROTEIN"/>
    <property type="match status" value="1"/>
</dbReference>